<feature type="compositionally biased region" description="Basic and acidic residues" evidence="1">
    <location>
        <begin position="162"/>
        <end position="173"/>
    </location>
</feature>
<protein>
    <submittedName>
        <fullName evidence="2">Uncharacterized protein</fullName>
    </submittedName>
</protein>
<gene>
    <name evidence="2" type="ORF">LCGC14_0878450</name>
</gene>
<feature type="compositionally biased region" description="Polar residues" evidence="1">
    <location>
        <begin position="192"/>
        <end position="201"/>
    </location>
</feature>
<evidence type="ECO:0000313" key="2">
    <source>
        <dbReference type="EMBL" id="KKN26080.1"/>
    </source>
</evidence>
<name>A0A0F9P2M7_9ZZZZ</name>
<dbReference type="AlphaFoldDB" id="A0A0F9P2M7"/>
<sequence>MSNGLVLSVFPGIDLLGLADMAGRVWYTGQDAQHPRSHNHSPLRGGRVASADRAFSWHNKTEPLAAVQEGWYQDAPTEALWGRQPLLPRGWPQENGARLHQAVCRWAVVVRTSRCDGAGARADAATFRGSASQESDTRRQPIRELGAYHYLRALEWPQAGPARERGRSREAARRTTWSMGAPPRRRRRCRSGSLSTGTLHQPSREATGLFMAYSEGATAGCAT</sequence>
<comment type="caution">
    <text evidence="2">The sequence shown here is derived from an EMBL/GenBank/DDBJ whole genome shotgun (WGS) entry which is preliminary data.</text>
</comment>
<feature type="region of interest" description="Disordered" evidence="1">
    <location>
        <begin position="159"/>
        <end position="203"/>
    </location>
</feature>
<organism evidence="2">
    <name type="scientific">marine sediment metagenome</name>
    <dbReference type="NCBI Taxonomy" id="412755"/>
    <lineage>
        <taxon>unclassified sequences</taxon>
        <taxon>metagenomes</taxon>
        <taxon>ecological metagenomes</taxon>
    </lineage>
</organism>
<proteinExistence type="predicted"/>
<reference evidence="2" key="1">
    <citation type="journal article" date="2015" name="Nature">
        <title>Complex archaea that bridge the gap between prokaryotes and eukaryotes.</title>
        <authorList>
            <person name="Spang A."/>
            <person name="Saw J.H."/>
            <person name="Jorgensen S.L."/>
            <person name="Zaremba-Niedzwiedzka K."/>
            <person name="Martijn J."/>
            <person name="Lind A.E."/>
            <person name="van Eijk R."/>
            <person name="Schleper C."/>
            <person name="Guy L."/>
            <person name="Ettema T.J."/>
        </authorList>
    </citation>
    <scope>NUCLEOTIDE SEQUENCE</scope>
</reference>
<evidence type="ECO:0000256" key="1">
    <source>
        <dbReference type="SAM" id="MobiDB-lite"/>
    </source>
</evidence>
<accession>A0A0F9P2M7</accession>
<dbReference type="EMBL" id="LAZR01002749">
    <property type="protein sequence ID" value="KKN26080.1"/>
    <property type="molecule type" value="Genomic_DNA"/>
</dbReference>